<keyword evidence="7" id="KW-0472">Membrane</keyword>
<evidence type="ECO:0000313" key="11">
    <source>
        <dbReference type="Proteomes" id="UP001281410"/>
    </source>
</evidence>
<comment type="subcellular location">
    <subcellularLocation>
        <location evidence="1">Nucleus</location>
    </subcellularLocation>
</comment>
<feature type="domain" description="TF-B3" evidence="9">
    <location>
        <begin position="223"/>
        <end position="320"/>
    </location>
</feature>
<comment type="caution">
    <text evidence="10">The sequence shown here is derived from an EMBL/GenBank/DDBJ whole genome shotgun (WGS) entry which is preliminary data.</text>
</comment>
<organism evidence="10 11">
    <name type="scientific">Dipteronia sinensis</name>
    <dbReference type="NCBI Taxonomy" id="43782"/>
    <lineage>
        <taxon>Eukaryota</taxon>
        <taxon>Viridiplantae</taxon>
        <taxon>Streptophyta</taxon>
        <taxon>Embryophyta</taxon>
        <taxon>Tracheophyta</taxon>
        <taxon>Spermatophyta</taxon>
        <taxon>Magnoliopsida</taxon>
        <taxon>eudicotyledons</taxon>
        <taxon>Gunneridae</taxon>
        <taxon>Pentapetalae</taxon>
        <taxon>rosids</taxon>
        <taxon>malvids</taxon>
        <taxon>Sapindales</taxon>
        <taxon>Sapindaceae</taxon>
        <taxon>Hippocastanoideae</taxon>
        <taxon>Acereae</taxon>
        <taxon>Dipteronia</taxon>
    </lineage>
</organism>
<keyword evidence="4" id="KW-0804">Transcription</keyword>
<keyword evidence="8" id="KW-0732">Signal</keyword>
<evidence type="ECO:0000256" key="6">
    <source>
        <dbReference type="SAM" id="MobiDB-lite"/>
    </source>
</evidence>
<evidence type="ECO:0000256" key="5">
    <source>
        <dbReference type="ARBA" id="ARBA00023242"/>
    </source>
</evidence>
<dbReference type="Gene3D" id="2.40.330.10">
    <property type="entry name" value="DNA-binding pseudobarrel domain"/>
    <property type="match status" value="1"/>
</dbReference>
<name>A0AAE0E1U6_9ROSI</name>
<accession>A0AAE0E1U6</accession>
<feature type="transmembrane region" description="Helical" evidence="7">
    <location>
        <begin position="87"/>
        <end position="106"/>
    </location>
</feature>
<gene>
    <name evidence="10" type="ORF">Dsin_018344</name>
</gene>
<evidence type="ECO:0000256" key="3">
    <source>
        <dbReference type="ARBA" id="ARBA00023125"/>
    </source>
</evidence>
<protein>
    <recommendedName>
        <fullName evidence="9">TF-B3 domain-containing protein</fullName>
    </recommendedName>
</protein>
<dbReference type="GO" id="GO:0003677">
    <property type="term" value="F:DNA binding"/>
    <property type="evidence" value="ECO:0007669"/>
    <property type="project" value="UniProtKB-KW"/>
</dbReference>
<proteinExistence type="predicted"/>
<evidence type="ECO:0000256" key="1">
    <source>
        <dbReference type="ARBA" id="ARBA00004123"/>
    </source>
</evidence>
<keyword evidence="7" id="KW-1133">Transmembrane helix</keyword>
<dbReference type="Proteomes" id="UP001281410">
    <property type="component" value="Unassembled WGS sequence"/>
</dbReference>
<dbReference type="SMART" id="SM01019">
    <property type="entry name" value="B3"/>
    <property type="match status" value="1"/>
</dbReference>
<feature type="transmembrane region" description="Helical" evidence="7">
    <location>
        <begin position="28"/>
        <end position="47"/>
    </location>
</feature>
<feature type="signal peptide" evidence="8">
    <location>
        <begin position="1"/>
        <end position="18"/>
    </location>
</feature>
<feature type="region of interest" description="Disordered" evidence="6">
    <location>
        <begin position="113"/>
        <end position="132"/>
    </location>
</feature>
<dbReference type="EMBL" id="JANJYJ010000006">
    <property type="protein sequence ID" value="KAK3204298.1"/>
    <property type="molecule type" value="Genomic_DNA"/>
</dbReference>
<dbReference type="AlphaFoldDB" id="A0AAE0E1U6"/>
<keyword evidence="2" id="KW-0805">Transcription regulation</keyword>
<dbReference type="GO" id="GO:0005634">
    <property type="term" value="C:nucleus"/>
    <property type="evidence" value="ECO:0007669"/>
    <property type="project" value="UniProtKB-SubCell"/>
</dbReference>
<evidence type="ECO:0000256" key="4">
    <source>
        <dbReference type="ARBA" id="ARBA00023163"/>
    </source>
</evidence>
<feature type="compositionally biased region" description="Low complexity" evidence="6">
    <location>
        <begin position="113"/>
        <end position="129"/>
    </location>
</feature>
<dbReference type="Pfam" id="PF02362">
    <property type="entry name" value="B3"/>
    <property type="match status" value="1"/>
</dbReference>
<sequence>MLMALLFFVLETTSLVLDQIGGNQLGFLLASFILSIIGFLTSSYSIAVSRSDLENDRNVIEIVFSVVQLIITYIYLSLAYLKVIFKSNIASIFPLVLAVTAIALAYKHNELVQDPTPSQPQPSSTDTSDGVYQERDVEHGVPENHNVVPSDNPSGVTYPVTNSLNVVNGEETAAPTRFKKEEIPETSRALLISSGTTMMSGDEDIIDSKAPTTPATSSKTRLFSKLIATTDLEKELIVPNGAVENFRIPEGQDFVDFLVKDVTGDIWKFCLTIKPTPVLTEGWLEFVQAKGVVQEDIVTFYKQQNEDLEEQYRVEVNRQPIQVIG</sequence>
<feature type="transmembrane region" description="Helical" evidence="7">
    <location>
        <begin position="59"/>
        <end position="81"/>
    </location>
</feature>
<evidence type="ECO:0000256" key="7">
    <source>
        <dbReference type="SAM" id="Phobius"/>
    </source>
</evidence>
<keyword evidence="5" id="KW-0539">Nucleus</keyword>
<dbReference type="SUPFAM" id="SSF101936">
    <property type="entry name" value="DNA-binding pseudobarrel domain"/>
    <property type="match status" value="1"/>
</dbReference>
<dbReference type="InterPro" id="IPR003340">
    <property type="entry name" value="B3_DNA-bd"/>
</dbReference>
<reference evidence="10" key="1">
    <citation type="journal article" date="2023" name="Plant J.">
        <title>Genome sequences and population genomics provide insights into the demographic history, inbreeding, and mutation load of two 'living fossil' tree species of Dipteronia.</title>
        <authorList>
            <person name="Feng Y."/>
            <person name="Comes H.P."/>
            <person name="Chen J."/>
            <person name="Zhu S."/>
            <person name="Lu R."/>
            <person name="Zhang X."/>
            <person name="Li P."/>
            <person name="Qiu J."/>
            <person name="Olsen K.M."/>
            <person name="Qiu Y."/>
        </authorList>
    </citation>
    <scope>NUCLEOTIDE SEQUENCE</scope>
    <source>
        <strain evidence="10">NBL</strain>
    </source>
</reference>
<keyword evidence="7" id="KW-0812">Transmembrane</keyword>
<dbReference type="InterPro" id="IPR015300">
    <property type="entry name" value="DNA-bd_pseudobarrel_sf"/>
</dbReference>
<evidence type="ECO:0000259" key="9">
    <source>
        <dbReference type="SMART" id="SM01019"/>
    </source>
</evidence>
<evidence type="ECO:0000256" key="8">
    <source>
        <dbReference type="SAM" id="SignalP"/>
    </source>
</evidence>
<keyword evidence="11" id="KW-1185">Reference proteome</keyword>
<feature type="chain" id="PRO_5041971079" description="TF-B3 domain-containing protein" evidence="8">
    <location>
        <begin position="19"/>
        <end position="325"/>
    </location>
</feature>
<dbReference type="CDD" id="cd10017">
    <property type="entry name" value="B3_DNA"/>
    <property type="match status" value="1"/>
</dbReference>
<evidence type="ECO:0000313" key="10">
    <source>
        <dbReference type="EMBL" id="KAK3204298.1"/>
    </source>
</evidence>
<keyword evidence="3" id="KW-0238">DNA-binding</keyword>
<evidence type="ECO:0000256" key="2">
    <source>
        <dbReference type="ARBA" id="ARBA00023015"/>
    </source>
</evidence>